<evidence type="ECO:0000259" key="6">
    <source>
        <dbReference type="Pfam" id="PF00441"/>
    </source>
</evidence>
<evidence type="ECO:0000313" key="10">
    <source>
        <dbReference type="Proteomes" id="UP000439022"/>
    </source>
</evidence>
<dbReference type="EMBL" id="WKJO01000002">
    <property type="protein sequence ID" value="MRX23408.1"/>
    <property type="molecule type" value="Genomic_DNA"/>
</dbReference>
<dbReference type="InterPro" id="IPR009075">
    <property type="entry name" value="AcylCo_DH/oxidase_C"/>
</dbReference>
<gene>
    <name evidence="9" type="ORF">GJR96_15760</name>
</gene>
<organism evidence="9 10">
    <name type="scientific">Haloferax litoreum</name>
    <dbReference type="NCBI Taxonomy" id="2666140"/>
    <lineage>
        <taxon>Archaea</taxon>
        <taxon>Methanobacteriati</taxon>
        <taxon>Methanobacteriota</taxon>
        <taxon>Stenosarchaea group</taxon>
        <taxon>Halobacteria</taxon>
        <taxon>Halobacteriales</taxon>
        <taxon>Haloferacaceae</taxon>
        <taxon>Haloferax</taxon>
    </lineage>
</organism>
<keyword evidence="5" id="KW-0560">Oxidoreductase</keyword>
<dbReference type="GO" id="GO:0050660">
    <property type="term" value="F:flavin adenine dinucleotide binding"/>
    <property type="evidence" value="ECO:0007669"/>
    <property type="project" value="InterPro"/>
</dbReference>
<name>A0A6A8GJH2_9EURY</name>
<dbReference type="InterPro" id="IPR046373">
    <property type="entry name" value="Acyl-CoA_Oxase/DH_mid-dom_sf"/>
</dbReference>
<dbReference type="Proteomes" id="UP000439022">
    <property type="component" value="Unassembled WGS sequence"/>
</dbReference>
<protein>
    <submittedName>
        <fullName evidence="9">Acyl-CoA dehydrogenase</fullName>
    </submittedName>
</protein>
<evidence type="ECO:0000256" key="4">
    <source>
        <dbReference type="ARBA" id="ARBA00022827"/>
    </source>
</evidence>
<sequence>MEFSLSEEQRLIRKEIRRLCADFGDEYWREKDAAKEYPEEFHQTFADQDWYGLTIPEEYGGHGYGIQEGIIVQQEIARSGAAHAGVGLTGTQIFNSAPLIEYGTTAQKEAYLPGISTGESRLSVAVTEPNAGLDTSRLETFARRDGDEYVVNGQKVWIGGAQRADLMLLLARTEPRDPEHRFRGLTLFLAEFDKDLDTVDVVEMDKAGRVALDSNEVWFEDFRIPVENRIGEEGKGFKYLLTFANSERILVAATAIGIGLAALDKASSYASERVVFDNPIGSYQGIQHPLADSWSKLSLAEAMTQKAAWLYDNGEECGPESNAVKMRASEASVEACERAVRTLGGMGYSEEYDVARYWRESIITVIAPVSNELIKNYIAQKVLGLPRSY</sequence>
<dbReference type="SUPFAM" id="SSF47203">
    <property type="entry name" value="Acyl-CoA dehydrogenase C-terminal domain-like"/>
    <property type="match status" value="1"/>
</dbReference>
<dbReference type="InterPro" id="IPR013786">
    <property type="entry name" value="AcylCoA_DH/ox_N"/>
</dbReference>
<evidence type="ECO:0000313" key="9">
    <source>
        <dbReference type="EMBL" id="MRX23408.1"/>
    </source>
</evidence>
<dbReference type="Pfam" id="PF00441">
    <property type="entry name" value="Acyl-CoA_dh_1"/>
    <property type="match status" value="1"/>
</dbReference>
<evidence type="ECO:0000256" key="2">
    <source>
        <dbReference type="ARBA" id="ARBA00009347"/>
    </source>
</evidence>
<dbReference type="InterPro" id="IPR006091">
    <property type="entry name" value="Acyl-CoA_Oxase/DH_mid-dom"/>
</dbReference>
<dbReference type="Gene3D" id="2.40.110.10">
    <property type="entry name" value="Butyryl-CoA Dehydrogenase, subunit A, domain 2"/>
    <property type="match status" value="1"/>
</dbReference>
<comment type="similarity">
    <text evidence="2 5">Belongs to the acyl-CoA dehydrogenase family.</text>
</comment>
<dbReference type="RefSeq" id="WP_151164209.1">
    <property type="nucleotide sequence ID" value="NZ_WKJO01000002.1"/>
</dbReference>
<dbReference type="Gene3D" id="1.10.540.10">
    <property type="entry name" value="Acyl-CoA dehydrogenase/oxidase, N-terminal domain"/>
    <property type="match status" value="1"/>
</dbReference>
<proteinExistence type="inferred from homology"/>
<dbReference type="SUPFAM" id="SSF56645">
    <property type="entry name" value="Acyl-CoA dehydrogenase NM domain-like"/>
    <property type="match status" value="1"/>
</dbReference>
<keyword evidence="10" id="KW-1185">Reference proteome</keyword>
<evidence type="ECO:0000259" key="8">
    <source>
        <dbReference type="Pfam" id="PF02771"/>
    </source>
</evidence>
<evidence type="ECO:0000256" key="5">
    <source>
        <dbReference type="RuleBase" id="RU362125"/>
    </source>
</evidence>
<feature type="domain" description="Acyl-CoA oxidase/dehydrogenase middle" evidence="7">
    <location>
        <begin position="124"/>
        <end position="221"/>
    </location>
</feature>
<dbReference type="InterPro" id="IPR036250">
    <property type="entry name" value="AcylCo_DH-like_C"/>
</dbReference>
<dbReference type="Pfam" id="PF02770">
    <property type="entry name" value="Acyl-CoA_dh_M"/>
    <property type="match status" value="1"/>
</dbReference>
<dbReference type="Gene3D" id="1.20.140.10">
    <property type="entry name" value="Butyryl-CoA Dehydrogenase, subunit A, domain 3"/>
    <property type="match status" value="1"/>
</dbReference>
<reference evidence="9 10" key="1">
    <citation type="submission" date="2019-11" db="EMBL/GenBank/DDBJ databases">
        <title>Whole genome sequence of Haloferax sp. MBLA0076.</title>
        <authorList>
            <person name="Seo M.-J."/>
            <person name="Cho E.-S."/>
        </authorList>
    </citation>
    <scope>NUCLEOTIDE SEQUENCE [LARGE SCALE GENOMIC DNA]</scope>
    <source>
        <strain evidence="9 10">MBLA0076</strain>
    </source>
</reference>
<dbReference type="Pfam" id="PF02771">
    <property type="entry name" value="Acyl-CoA_dh_N"/>
    <property type="match status" value="1"/>
</dbReference>
<keyword evidence="4 5" id="KW-0274">FAD</keyword>
<dbReference type="PIRSF" id="PIRSF016578">
    <property type="entry name" value="HsaA"/>
    <property type="match status" value="1"/>
</dbReference>
<comment type="caution">
    <text evidence="9">The sequence shown here is derived from an EMBL/GenBank/DDBJ whole genome shotgun (WGS) entry which is preliminary data.</text>
</comment>
<evidence type="ECO:0000256" key="1">
    <source>
        <dbReference type="ARBA" id="ARBA00001974"/>
    </source>
</evidence>
<keyword evidence="3 5" id="KW-0285">Flavoprotein</keyword>
<evidence type="ECO:0000259" key="7">
    <source>
        <dbReference type="Pfam" id="PF02770"/>
    </source>
</evidence>
<dbReference type="InterPro" id="IPR009100">
    <property type="entry name" value="AcylCoA_DH/oxidase_NM_dom_sf"/>
</dbReference>
<feature type="domain" description="Acyl-CoA dehydrogenase/oxidase N-terminal" evidence="8">
    <location>
        <begin position="6"/>
        <end position="119"/>
    </location>
</feature>
<accession>A0A6A8GJH2</accession>
<comment type="cofactor">
    <cofactor evidence="1 5">
        <name>FAD</name>
        <dbReference type="ChEBI" id="CHEBI:57692"/>
    </cofactor>
</comment>
<dbReference type="FunFam" id="1.20.140.10:FF:000012">
    <property type="entry name" value="Acyl-CoA dehydrogenase fadE12"/>
    <property type="match status" value="1"/>
</dbReference>
<dbReference type="InterPro" id="IPR037069">
    <property type="entry name" value="AcylCoA_DH/ox_N_sf"/>
</dbReference>
<feature type="domain" description="Acyl-CoA dehydrogenase/oxidase C-terminal" evidence="6">
    <location>
        <begin position="234"/>
        <end position="382"/>
    </location>
</feature>
<dbReference type="PANTHER" id="PTHR43884:SF12">
    <property type="entry name" value="ISOVALERYL-COA DEHYDROGENASE, MITOCHONDRIAL-RELATED"/>
    <property type="match status" value="1"/>
</dbReference>
<dbReference type="AlphaFoldDB" id="A0A6A8GJH2"/>
<dbReference type="PANTHER" id="PTHR43884">
    <property type="entry name" value="ACYL-COA DEHYDROGENASE"/>
    <property type="match status" value="1"/>
</dbReference>
<dbReference type="GO" id="GO:0003995">
    <property type="term" value="F:acyl-CoA dehydrogenase activity"/>
    <property type="evidence" value="ECO:0007669"/>
    <property type="project" value="TreeGrafter"/>
</dbReference>
<evidence type="ECO:0000256" key="3">
    <source>
        <dbReference type="ARBA" id="ARBA00022630"/>
    </source>
</evidence>